<evidence type="ECO:0000313" key="9">
    <source>
        <dbReference type="EMBL" id="QYA32706.1"/>
    </source>
</evidence>
<accession>A0AAU6R9N8</accession>
<dbReference type="InterPro" id="IPR000835">
    <property type="entry name" value="HTH_MarR-typ"/>
</dbReference>
<dbReference type="GO" id="GO:0003677">
    <property type="term" value="F:DNA binding"/>
    <property type="evidence" value="ECO:0007669"/>
    <property type="project" value="UniProtKB-KW"/>
</dbReference>
<evidence type="ECO:0000259" key="8">
    <source>
        <dbReference type="PROSITE" id="PS50995"/>
    </source>
</evidence>
<name>A0AAU6RKJ3_9STAP</name>
<protein>
    <recommendedName>
        <fullName evidence="6">HTH-type transcriptional regulator SarZ</fullName>
    </recommendedName>
    <alternativeName>
        <fullName evidence="7">Staphylococcal accessory regulator Z</fullName>
    </alternativeName>
</protein>
<accession>A0AAT9P4R3</accession>
<keyword evidence="12" id="KW-1185">Reference proteome</keyword>
<dbReference type="SMART" id="SM00347">
    <property type="entry name" value="HTH_MARR"/>
    <property type="match status" value="1"/>
</dbReference>
<dbReference type="EMBL" id="CP124577">
    <property type="protein sequence ID" value="WZE66526.1"/>
    <property type="molecule type" value="Genomic_DNA"/>
</dbReference>
<accession>A0AAU6RKJ3</accession>
<sequence length="145" mass="16885">MIKLEQSIFKTASQVEHVLNAILLKRFGITFAEFLILYKVYKDSNSSVTDIQDDIQYKMDSASIKTKKLRDLGFVVKERRKDDERKVCVKITDSGCEIVKLVMVEHQQCIYDSIGNTFTKEDGETLFILLDKYRKAFHQYTDTIN</sequence>
<gene>
    <name evidence="9" type="ORF">KYI10_10280</name>
    <name evidence="11" type="ORF">QA539_09705</name>
    <name evidence="10" type="ORF">QA541_10045</name>
</gene>
<dbReference type="GO" id="GO:0003700">
    <property type="term" value="F:DNA-binding transcription factor activity"/>
    <property type="evidence" value="ECO:0007669"/>
    <property type="project" value="InterPro"/>
</dbReference>
<dbReference type="AlphaFoldDB" id="A0AAU6RKJ3"/>
<dbReference type="Pfam" id="PF22381">
    <property type="entry name" value="Staph_reg_Sar_Rot"/>
    <property type="match status" value="1"/>
</dbReference>
<keyword evidence="2" id="KW-0805">Transcription regulation</keyword>
<evidence type="ECO:0000256" key="6">
    <source>
        <dbReference type="ARBA" id="ARBA00047188"/>
    </source>
</evidence>
<evidence type="ECO:0000256" key="3">
    <source>
        <dbReference type="ARBA" id="ARBA00023125"/>
    </source>
</evidence>
<evidence type="ECO:0000256" key="1">
    <source>
        <dbReference type="ARBA" id="ARBA00004496"/>
    </source>
</evidence>
<evidence type="ECO:0000256" key="7">
    <source>
        <dbReference type="ARBA" id="ARBA00047207"/>
    </source>
</evidence>
<proteinExistence type="inferred from homology"/>
<reference evidence="9" key="1">
    <citation type="submission" date="2021-07" db="EMBL/GenBank/DDBJ databases">
        <title>Prevalence and characterization of methicillin-resistant Macrococcus spp. in food producing animals and meat in Switzerland in 2019.</title>
        <authorList>
            <person name="Keller J.E."/>
            <person name="Schwendener S."/>
            <person name="Neuenschwander J."/>
            <person name="Overesch G."/>
            <person name="Perreten V."/>
        </authorList>
    </citation>
    <scope>NUCLEOTIDE SEQUENCE</scope>
    <source>
        <strain evidence="9">19Msa1099</strain>
    </source>
</reference>
<dbReference type="EMBL" id="CP079955">
    <property type="protein sequence ID" value="QYA32706.1"/>
    <property type="molecule type" value="Genomic_DNA"/>
</dbReference>
<dbReference type="PANTHER" id="PTHR42756">
    <property type="entry name" value="TRANSCRIPTIONAL REGULATOR, MARR"/>
    <property type="match status" value="1"/>
</dbReference>
<dbReference type="GO" id="GO:0005737">
    <property type="term" value="C:cytoplasm"/>
    <property type="evidence" value="ECO:0007669"/>
    <property type="project" value="UniProtKB-SubCell"/>
</dbReference>
<keyword evidence="4" id="KW-0804">Transcription</keyword>
<evidence type="ECO:0000313" key="11">
    <source>
        <dbReference type="EMBL" id="WZE70748.1"/>
    </source>
</evidence>
<keyword evidence="3" id="KW-0238">DNA-binding</keyword>
<evidence type="ECO:0000256" key="4">
    <source>
        <dbReference type="ARBA" id="ARBA00023163"/>
    </source>
</evidence>
<dbReference type="Proteomes" id="UP001465447">
    <property type="component" value="Chromosome"/>
</dbReference>
<dbReference type="RefSeq" id="WP_219493239.1">
    <property type="nucleotide sequence ID" value="NZ_CP124577.1"/>
</dbReference>
<comment type="similarity">
    <text evidence="5">Belongs to the SarZ family.</text>
</comment>
<evidence type="ECO:0000256" key="5">
    <source>
        <dbReference type="ARBA" id="ARBA00046337"/>
    </source>
</evidence>
<dbReference type="KEGG" id="mpsh:QA539_09705"/>
<dbReference type="InterPro" id="IPR055166">
    <property type="entry name" value="Transc_reg_Sar_Rot_HTH"/>
</dbReference>
<evidence type="ECO:0000313" key="12">
    <source>
        <dbReference type="Proteomes" id="UP001465447"/>
    </source>
</evidence>
<dbReference type="PROSITE" id="PS50995">
    <property type="entry name" value="HTH_MARR_2"/>
    <property type="match status" value="1"/>
</dbReference>
<dbReference type="EMBL" id="CP124591">
    <property type="protein sequence ID" value="WZE70748.1"/>
    <property type="molecule type" value="Genomic_DNA"/>
</dbReference>
<comment type="subcellular location">
    <subcellularLocation>
        <location evidence="1">Cytoplasm</location>
    </subcellularLocation>
</comment>
<feature type="domain" description="HTH marR-type" evidence="8">
    <location>
        <begin position="1"/>
        <end position="135"/>
    </location>
</feature>
<evidence type="ECO:0000313" key="10">
    <source>
        <dbReference type="EMBL" id="WZE66526.1"/>
    </source>
</evidence>
<dbReference type="PANTHER" id="PTHR42756:SF1">
    <property type="entry name" value="TRANSCRIPTIONAL REPRESSOR OF EMRAB OPERON"/>
    <property type="match status" value="1"/>
</dbReference>
<reference evidence="11 12" key="2">
    <citation type="submission" date="2023-04" db="EMBL/GenBank/DDBJ databases">
        <title>Macrococci isolated from food, foodproducing animals, and human clinical materials.</title>
        <authorList>
            <person name="Maslanova I."/>
            <person name="Svec P."/>
            <person name="Sedlacek I."/>
            <person name="Novakova D."/>
            <person name="Keller J.E."/>
            <person name="Schwendener S."/>
            <person name="Finstrlova A."/>
            <person name="Botka T."/>
            <person name="Kovarovic V."/>
            <person name="Petras P."/>
            <person name="Perreten V."/>
            <person name="Pantucek R."/>
        </authorList>
    </citation>
    <scope>NUCLEOTIDE SEQUENCE [LARGE SCALE GENOMIC DNA]</scope>
    <source>
        <strain evidence="11 12">CCM 8659</strain>
        <strain evidence="10">NRL/St 21/332</strain>
    </source>
</reference>
<evidence type="ECO:0000256" key="2">
    <source>
        <dbReference type="ARBA" id="ARBA00023015"/>
    </source>
</evidence>
<organism evidence="11 12">
    <name type="scientific">Macrococcus psychrotolerans</name>
    <dbReference type="NCBI Taxonomy" id="3039389"/>
    <lineage>
        <taxon>Bacteria</taxon>
        <taxon>Bacillati</taxon>
        <taxon>Bacillota</taxon>
        <taxon>Bacilli</taxon>
        <taxon>Bacillales</taxon>
        <taxon>Staphylococcaceae</taxon>
        <taxon>Macrococcus</taxon>
    </lineage>
</organism>